<sequence length="73" mass="8608">MTKNIFMFLSLNSKFLNFLFLTLNRKYIIYLLKNNLINNEKGTEQMIKILLDSNNTEKIQGTARAYDIEMISI</sequence>
<reference evidence="1 2" key="1">
    <citation type="journal article" date="2018" name="Sci. Rep.">
        <title>Genomic signatures of local adaptation to the degree of environmental predictability in rotifers.</title>
        <authorList>
            <person name="Franch-Gras L."/>
            <person name="Hahn C."/>
            <person name="Garcia-Roger E.M."/>
            <person name="Carmona M.J."/>
            <person name="Serra M."/>
            <person name="Gomez A."/>
        </authorList>
    </citation>
    <scope>NUCLEOTIDE SEQUENCE [LARGE SCALE GENOMIC DNA]</scope>
    <source>
        <strain evidence="1">HYR1</strain>
    </source>
</reference>
<name>A0A3M7S4L2_BRAPC</name>
<protein>
    <submittedName>
        <fullName evidence="1">Uncharacterized protein</fullName>
    </submittedName>
</protein>
<accession>A0A3M7S4L2</accession>
<dbReference type="Proteomes" id="UP000276133">
    <property type="component" value="Unassembled WGS sequence"/>
</dbReference>
<dbReference type="EMBL" id="REGN01002048">
    <property type="protein sequence ID" value="RNA30746.1"/>
    <property type="molecule type" value="Genomic_DNA"/>
</dbReference>
<organism evidence="1 2">
    <name type="scientific">Brachionus plicatilis</name>
    <name type="common">Marine rotifer</name>
    <name type="synonym">Brachionus muelleri</name>
    <dbReference type="NCBI Taxonomy" id="10195"/>
    <lineage>
        <taxon>Eukaryota</taxon>
        <taxon>Metazoa</taxon>
        <taxon>Spiralia</taxon>
        <taxon>Gnathifera</taxon>
        <taxon>Rotifera</taxon>
        <taxon>Eurotatoria</taxon>
        <taxon>Monogononta</taxon>
        <taxon>Pseudotrocha</taxon>
        <taxon>Ploima</taxon>
        <taxon>Brachionidae</taxon>
        <taxon>Brachionus</taxon>
    </lineage>
</organism>
<gene>
    <name evidence="1" type="ORF">BpHYR1_025584</name>
</gene>
<proteinExistence type="predicted"/>
<evidence type="ECO:0000313" key="1">
    <source>
        <dbReference type="EMBL" id="RNA30746.1"/>
    </source>
</evidence>
<keyword evidence="2" id="KW-1185">Reference proteome</keyword>
<evidence type="ECO:0000313" key="2">
    <source>
        <dbReference type="Proteomes" id="UP000276133"/>
    </source>
</evidence>
<comment type="caution">
    <text evidence="1">The sequence shown here is derived from an EMBL/GenBank/DDBJ whole genome shotgun (WGS) entry which is preliminary data.</text>
</comment>
<dbReference type="AlphaFoldDB" id="A0A3M7S4L2"/>